<sequence length="322" mass="34048">MRSTLVRQFGDPEQVIEHVEATRAAPAAGEVEVEISLAAINPSDLIPVTGAYRARTELPFVPGFEGVGVVSRVGAGVHHLKPGDRVMPIGASGLWQQFLIRPAEWCFAVPDDVSDAEAAMSYVNPLTALRLVEALRRHFGSLEGLSVGVTAAGSAIGGMLMKLLAPEGLTPTAILRSEKSRHRIGEGYPIIVTDGSNLPAGTRFDAVLDAVGGTLAAELIGRAIHPDGTCIQYGALSGIPVPQAVITSRADVRFAFLWLRTWVHSAGREALEAAFARSFAGVRNALFASPVAATYPLSRLGVALAHQADPLRNGKILLDPRC</sequence>
<evidence type="ECO:0000256" key="1">
    <source>
        <dbReference type="ARBA" id="ARBA00022857"/>
    </source>
</evidence>
<dbReference type="PANTHER" id="PTHR48106">
    <property type="entry name" value="QUINONE OXIDOREDUCTASE PIG3-RELATED"/>
    <property type="match status" value="1"/>
</dbReference>
<dbReference type="Pfam" id="PF08240">
    <property type="entry name" value="ADH_N"/>
    <property type="match status" value="1"/>
</dbReference>
<dbReference type="SUPFAM" id="SSF51735">
    <property type="entry name" value="NAD(P)-binding Rossmann-fold domains"/>
    <property type="match status" value="1"/>
</dbReference>
<dbReference type="STRING" id="1472378.AU381_02880"/>
<dbReference type="InterPro" id="IPR011032">
    <property type="entry name" value="GroES-like_sf"/>
</dbReference>
<keyword evidence="5" id="KW-1185">Reference proteome</keyword>
<dbReference type="Gene3D" id="3.90.180.10">
    <property type="entry name" value="Medium-chain alcohol dehydrogenases, catalytic domain"/>
    <property type="match status" value="1"/>
</dbReference>
<dbReference type="EMBL" id="LPUX01000053">
    <property type="protein sequence ID" value="OAP40855.1"/>
    <property type="molecule type" value="Genomic_DNA"/>
</dbReference>
<name>A0A178Y2A1_9HYPH</name>
<dbReference type="SUPFAM" id="SSF50129">
    <property type="entry name" value="GroES-like"/>
    <property type="match status" value="1"/>
</dbReference>
<evidence type="ECO:0000313" key="4">
    <source>
        <dbReference type="EMBL" id="OAP40855.1"/>
    </source>
</evidence>
<dbReference type="GO" id="GO:0070402">
    <property type="term" value="F:NADPH binding"/>
    <property type="evidence" value="ECO:0007669"/>
    <property type="project" value="TreeGrafter"/>
</dbReference>
<dbReference type="PANTHER" id="PTHR48106:SF18">
    <property type="entry name" value="QUINONE OXIDOREDUCTASE PIG3"/>
    <property type="match status" value="1"/>
</dbReference>
<protein>
    <submittedName>
        <fullName evidence="4">Oxidoreductase</fullName>
    </submittedName>
</protein>
<evidence type="ECO:0000259" key="3">
    <source>
        <dbReference type="SMART" id="SM00829"/>
    </source>
</evidence>
<dbReference type="AlphaFoldDB" id="A0A178Y2A1"/>
<comment type="caution">
    <text evidence="4">The sequence shown here is derived from an EMBL/GenBank/DDBJ whole genome shotgun (WGS) entry which is preliminary data.</text>
</comment>
<dbReference type="SMART" id="SM00829">
    <property type="entry name" value="PKS_ER"/>
    <property type="match status" value="1"/>
</dbReference>
<keyword evidence="2" id="KW-0560">Oxidoreductase</keyword>
<dbReference type="GO" id="GO:0016651">
    <property type="term" value="F:oxidoreductase activity, acting on NAD(P)H"/>
    <property type="evidence" value="ECO:0007669"/>
    <property type="project" value="TreeGrafter"/>
</dbReference>
<accession>A0A178Y2A1</accession>
<dbReference type="InterPro" id="IPR020843">
    <property type="entry name" value="ER"/>
</dbReference>
<dbReference type="OrthoDB" id="9788224at2"/>
<organism evidence="4 5">
    <name type="scientific">Sinorhizobium glycinis</name>
    <dbReference type="NCBI Taxonomy" id="1472378"/>
    <lineage>
        <taxon>Bacteria</taxon>
        <taxon>Pseudomonadati</taxon>
        <taxon>Pseudomonadota</taxon>
        <taxon>Alphaproteobacteria</taxon>
        <taxon>Hyphomicrobiales</taxon>
        <taxon>Rhizobiaceae</taxon>
        <taxon>Sinorhizobium/Ensifer group</taxon>
        <taxon>Sinorhizobium</taxon>
    </lineage>
</organism>
<proteinExistence type="predicted"/>
<dbReference type="RefSeq" id="WP_064241162.1">
    <property type="nucleotide sequence ID" value="NZ_LPUX01000053.1"/>
</dbReference>
<evidence type="ECO:0000256" key="2">
    <source>
        <dbReference type="ARBA" id="ARBA00023002"/>
    </source>
</evidence>
<dbReference type="InterPro" id="IPR036291">
    <property type="entry name" value="NAD(P)-bd_dom_sf"/>
</dbReference>
<keyword evidence="1" id="KW-0521">NADP</keyword>
<dbReference type="InterPro" id="IPR013154">
    <property type="entry name" value="ADH-like_N"/>
</dbReference>
<gene>
    <name evidence="4" type="ORF">AU381_02880</name>
</gene>
<feature type="domain" description="Enoyl reductase (ER)" evidence="3">
    <location>
        <begin position="10"/>
        <end position="318"/>
    </location>
</feature>
<reference evidence="4 5" key="1">
    <citation type="journal article" date="2016" name="Int. J. Syst. Evol. Microbiol.">
        <title>Ensifer glycinis sp. nov., an novel rhizobial species associated with Glycine spp.</title>
        <authorList>
            <person name="Yan H."/>
            <person name="Yan J."/>
            <person name="Sui X.H."/>
            <person name="Wang E.T."/>
            <person name="Chen W.X."/>
            <person name="Zhang X.X."/>
            <person name="Chen W.F."/>
        </authorList>
    </citation>
    <scope>NUCLEOTIDE SEQUENCE [LARGE SCALE GENOMIC DNA]</scope>
    <source>
        <strain evidence="4 5">CCBAU 23380</strain>
    </source>
</reference>
<evidence type="ECO:0000313" key="5">
    <source>
        <dbReference type="Proteomes" id="UP000094025"/>
    </source>
</evidence>
<dbReference type="Proteomes" id="UP000094025">
    <property type="component" value="Unassembled WGS sequence"/>
</dbReference>
<dbReference type="Gene3D" id="3.40.50.720">
    <property type="entry name" value="NAD(P)-binding Rossmann-like Domain"/>
    <property type="match status" value="1"/>
</dbReference>
<dbReference type="CDD" id="cd05282">
    <property type="entry name" value="ETR_like"/>
    <property type="match status" value="1"/>
</dbReference>